<feature type="domain" description="Alpha-2-macroglobulin" evidence="8">
    <location>
        <begin position="731"/>
        <end position="820"/>
    </location>
</feature>
<feature type="chain" id="PRO_5035877752" description="Alpha-2-macroglobulin-like" evidence="6">
    <location>
        <begin position="18"/>
        <end position="896"/>
    </location>
</feature>
<dbReference type="EMBL" id="JAERUA010000002">
    <property type="protein sequence ID" value="KAI1903462.1"/>
    <property type="molecule type" value="Genomic_DNA"/>
</dbReference>
<dbReference type="SMART" id="SM01360">
    <property type="entry name" value="A2M"/>
    <property type="match status" value="1"/>
</dbReference>
<dbReference type="Pfam" id="PF00207">
    <property type="entry name" value="A2M"/>
    <property type="match status" value="1"/>
</dbReference>
<dbReference type="GO" id="GO:0007399">
    <property type="term" value="P:nervous system development"/>
    <property type="evidence" value="ECO:0007669"/>
    <property type="project" value="UniProtKB-ARBA"/>
</dbReference>
<evidence type="ECO:0008006" key="11">
    <source>
        <dbReference type="Google" id="ProtNLM"/>
    </source>
</evidence>
<dbReference type="Proteomes" id="UP000829720">
    <property type="component" value="Unassembled WGS sequence"/>
</dbReference>
<evidence type="ECO:0000256" key="4">
    <source>
        <dbReference type="ARBA" id="ARBA00022900"/>
    </source>
</evidence>
<keyword evidence="3 6" id="KW-0732">Signal</keyword>
<dbReference type="Gene3D" id="2.60.40.1930">
    <property type="match status" value="2"/>
</dbReference>
<evidence type="ECO:0000256" key="2">
    <source>
        <dbReference type="ARBA" id="ARBA00022690"/>
    </source>
</evidence>
<dbReference type="InterPro" id="IPR041555">
    <property type="entry name" value="MG3"/>
</dbReference>
<keyword evidence="10" id="KW-1185">Reference proteome</keyword>
<dbReference type="PANTHER" id="PTHR11412:SF160">
    <property type="entry name" value="ALPHA-2-MACROGLOBULIN-LIKE PROTEIN 1"/>
    <property type="match status" value="1"/>
</dbReference>
<dbReference type="Pfam" id="PF07703">
    <property type="entry name" value="A2M_BRD"/>
    <property type="match status" value="1"/>
</dbReference>
<dbReference type="GO" id="GO:0004867">
    <property type="term" value="F:serine-type endopeptidase inhibitor activity"/>
    <property type="evidence" value="ECO:0007669"/>
    <property type="project" value="UniProtKB-KW"/>
</dbReference>
<feature type="signal peptide" evidence="6">
    <location>
        <begin position="1"/>
        <end position="17"/>
    </location>
</feature>
<dbReference type="InterPro" id="IPR013783">
    <property type="entry name" value="Ig-like_fold"/>
</dbReference>
<sequence length="896" mass="98961">MLGLLLTTCILLQTVISGSPDDPIYMVTVTSQTSGGGTEMLCAQILLLKEPLSIMVTLQTPGVSNTTILEESVTTKFQRCVQFQVPFVSTDTVAIVHASVQGEKTSLSSNTKILIKAISKVVTIIQTDKPIYKPGQRVMFRIVSLDAGLLPYSQMYKTVELQDPDSNRIAQWLNQSNTGGILDLSHPTTPEAKQGIYKLTSWAEKGQKTIHTFEVKEYVLPKFEVTVHLPAVISDKDEEVTVKICGKYTYGKPVQGEIIAEICRRMSPGYWGGFHTGVCRKYTMRTDKAGCASQNVDLKPFAVVSKETRSESTFDVECMITEDGTGVVLKGSGSRTFNHNRFCSEVEISAPTSFIPGKMVEGKIIVKGPRSSPMANMTVSYGVDISSAMSSENLTQLTTDSKGVAYFSLDTSAWEKGTYSIEARCPRGKKEINAVYSSPLDEKFVIDRHVMVPFYSKTKSFLKIKQADGALPCDKDAQIRIQYSIQGVELKDMQALDVFYLAQSKGGIVQHGSHEVRLSSGEAERGELSIPLQRMAELAPLVQVVVYMVLPNREVVADSRDLRVQLCFRNKVSLQFSSPQKLPGEKTFLEVQAEPGSLCSLRAIDQSVVLMKPEQELSAETVYENLPVQSLSDYPRSIRNNFCGRKKRFRPSKHMVLRDDVLSLFQDVGIKVLTNLEIKRPGCYLQIAYMSPVDHVYFQFSGSAGPSQEGLPTVHPMRSPSETIRSFFPETWIWELIPVGDSGRAKVEHTVPDTITEWVGSGFCTSPAGFGLATNVGLTAFQPFFISLTLPYSVIRGEEFTLRATVFSYLSKCMMVEVRLADSTAFTAQPCTGCDYRRCVCGGASETFSWVLTPTSLGKVDIKVSAEALNTGELCDNEVVTVPERGQIDTSFVHCW</sequence>
<comment type="similarity">
    <text evidence="1">Belongs to the protease inhibitor I39 (alpha-2-macroglobulin) family.</text>
</comment>
<dbReference type="InterPro" id="IPR011625">
    <property type="entry name" value="A2M_N_BRD"/>
</dbReference>
<dbReference type="PANTHER" id="PTHR11412">
    <property type="entry name" value="MACROGLOBULIN / COMPLEMENT"/>
    <property type="match status" value="1"/>
</dbReference>
<dbReference type="Gene3D" id="2.60.40.1940">
    <property type="match status" value="1"/>
</dbReference>
<keyword evidence="2" id="KW-0646">Protease inhibitor</keyword>
<evidence type="ECO:0000256" key="6">
    <source>
        <dbReference type="SAM" id="SignalP"/>
    </source>
</evidence>
<dbReference type="SMART" id="SM01359">
    <property type="entry name" value="A2M_N_2"/>
    <property type="match status" value="1"/>
</dbReference>
<gene>
    <name evidence="9" type="ORF">AGOR_G00027440</name>
</gene>
<dbReference type="InterPro" id="IPR050473">
    <property type="entry name" value="A2M/Complement_sys"/>
</dbReference>
<feature type="domain" description="Alpha-2-macroglobulin bait region" evidence="7">
    <location>
        <begin position="462"/>
        <end position="611"/>
    </location>
</feature>
<organism evidence="9 10">
    <name type="scientific">Albula goreensis</name>
    <dbReference type="NCBI Taxonomy" id="1534307"/>
    <lineage>
        <taxon>Eukaryota</taxon>
        <taxon>Metazoa</taxon>
        <taxon>Chordata</taxon>
        <taxon>Craniata</taxon>
        <taxon>Vertebrata</taxon>
        <taxon>Euteleostomi</taxon>
        <taxon>Actinopterygii</taxon>
        <taxon>Neopterygii</taxon>
        <taxon>Teleostei</taxon>
        <taxon>Albuliformes</taxon>
        <taxon>Albulidae</taxon>
        <taxon>Albula</taxon>
    </lineage>
</organism>
<dbReference type="InterPro" id="IPR002890">
    <property type="entry name" value="MG2"/>
</dbReference>
<accession>A0A8T3E2K3</accession>
<evidence type="ECO:0000256" key="5">
    <source>
        <dbReference type="ARBA" id="ARBA00023180"/>
    </source>
</evidence>
<evidence type="ECO:0000313" key="10">
    <source>
        <dbReference type="Proteomes" id="UP000829720"/>
    </source>
</evidence>
<comment type="caution">
    <text evidence="9">The sequence shown here is derived from an EMBL/GenBank/DDBJ whole genome shotgun (WGS) entry which is preliminary data.</text>
</comment>
<reference evidence="9" key="1">
    <citation type="submission" date="2021-01" db="EMBL/GenBank/DDBJ databases">
        <authorList>
            <person name="Zahm M."/>
            <person name="Roques C."/>
            <person name="Cabau C."/>
            <person name="Klopp C."/>
            <person name="Donnadieu C."/>
            <person name="Jouanno E."/>
            <person name="Lampietro C."/>
            <person name="Louis A."/>
            <person name="Herpin A."/>
            <person name="Echchiki A."/>
            <person name="Berthelot C."/>
            <person name="Parey E."/>
            <person name="Roest-Crollius H."/>
            <person name="Braasch I."/>
            <person name="Postlethwait J."/>
            <person name="Bobe J."/>
            <person name="Montfort J."/>
            <person name="Bouchez O."/>
            <person name="Begum T."/>
            <person name="Mejri S."/>
            <person name="Adams A."/>
            <person name="Chen W.-J."/>
            <person name="Guiguen Y."/>
        </authorList>
    </citation>
    <scope>NUCLEOTIDE SEQUENCE</scope>
    <source>
        <tissue evidence="9">Blood</tissue>
    </source>
</reference>
<dbReference type="InterPro" id="IPR001599">
    <property type="entry name" value="Macroglobln_a2"/>
</dbReference>
<dbReference type="OrthoDB" id="9998011at2759"/>
<evidence type="ECO:0000256" key="3">
    <source>
        <dbReference type="ARBA" id="ARBA00022729"/>
    </source>
</evidence>
<name>A0A8T3E2K3_9TELE</name>
<evidence type="ECO:0000313" key="9">
    <source>
        <dbReference type="EMBL" id="KAI1903462.1"/>
    </source>
</evidence>
<dbReference type="InterPro" id="IPR040839">
    <property type="entry name" value="MG4"/>
</dbReference>
<dbReference type="SUPFAM" id="SSF81296">
    <property type="entry name" value="E set domains"/>
    <property type="match status" value="1"/>
</dbReference>
<dbReference type="Gene3D" id="2.20.130.20">
    <property type="match status" value="2"/>
</dbReference>
<dbReference type="Pfam" id="PF17791">
    <property type="entry name" value="MG3"/>
    <property type="match status" value="1"/>
</dbReference>
<keyword evidence="5" id="KW-0325">Glycoprotein</keyword>
<keyword evidence="4" id="KW-0722">Serine protease inhibitor</keyword>
<protein>
    <recommendedName>
        <fullName evidence="11">Alpha-2-macroglobulin-like</fullName>
    </recommendedName>
</protein>
<dbReference type="FunFam" id="2.60.40.1930:FF:000001">
    <property type="entry name" value="CD109 isoform 3"/>
    <property type="match status" value="1"/>
</dbReference>
<dbReference type="InterPro" id="IPR014756">
    <property type="entry name" value="Ig_E-set"/>
</dbReference>
<dbReference type="Gene3D" id="2.60.40.10">
    <property type="entry name" value="Immunoglobulins"/>
    <property type="match status" value="2"/>
</dbReference>
<dbReference type="AlphaFoldDB" id="A0A8T3E2K3"/>
<evidence type="ECO:0000259" key="8">
    <source>
        <dbReference type="SMART" id="SM01360"/>
    </source>
</evidence>
<proteinExistence type="inferred from homology"/>
<evidence type="ECO:0000256" key="1">
    <source>
        <dbReference type="ARBA" id="ARBA00010952"/>
    </source>
</evidence>
<dbReference type="Pfam" id="PF01835">
    <property type="entry name" value="MG2"/>
    <property type="match status" value="1"/>
</dbReference>
<dbReference type="Pfam" id="PF17789">
    <property type="entry name" value="MG4"/>
    <property type="match status" value="1"/>
</dbReference>
<evidence type="ECO:0000259" key="7">
    <source>
        <dbReference type="SMART" id="SM01359"/>
    </source>
</evidence>